<sequence>MAFPIGRAGVSLRLSSHSTCSQFQRPAQAELVMDGRDWETHLSRESRLRIVNSISDTLRRHLPVSGPEVLRQLWKIAERVFWCFKLSNDCMTITHYNLTFFMSSMDMLKRHLPVSGPEELCEVRKITEKFEEKIYSASTSESDYLRKIPLKALAMETKCFNPATNSLPFNSFAHRSR</sequence>
<dbReference type="FunFam" id="1.10.246.20:FF:000003">
    <property type="entry name" value="Mediator of RNA polymerase II transcription subunit 15a"/>
    <property type="match status" value="1"/>
</dbReference>
<evidence type="ECO:0000256" key="1">
    <source>
        <dbReference type="ARBA" id="ARBA00004123"/>
    </source>
</evidence>
<evidence type="ECO:0000313" key="4">
    <source>
        <dbReference type="EMBL" id="RVW94018.1"/>
    </source>
</evidence>
<dbReference type="GO" id="GO:0003713">
    <property type="term" value="F:transcription coactivator activity"/>
    <property type="evidence" value="ECO:0007669"/>
    <property type="project" value="InterPro"/>
</dbReference>
<dbReference type="Gene3D" id="1.10.246.20">
    <property type="entry name" value="Coactivator CBP, KIX domain"/>
    <property type="match status" value="1"/>
</dbReference>
<gene>
    <name evidence="4" type="primary">MED15A_14</name>
    <name evidence="4" type="ORF">CK203_034064</name>
</gene>
<organism evidence="4 5">
    <name type="scientific">Vitis vinifera</name>
    <name type="common">Grape</name>
    <dbReference type="NCBI Taxonomy" id="29760"/>
    <lineage>
        <taxon>Eukaryota</taxon>
        <taxon>Viridiplantae</taxon>
        <taxon>Streptophyta</taxon>
        <taxon>Embryophyta</taxon>
        <taxon>Tracheophyta</taxon>
        <taxon>Spermatophyta</taxon>
        <taxon>Magnoliopsida</taxon>
        <taxon>eudicotyledons</taxon>
        <taxon>Gunneridae</taxon>
        <taxon>Pentapetalae</taxon>
        <taxon>rosids</taxon>
        <taxon>Vitales</taxon>
        <taxon>Vitaceae</taxon>
        <taxon>Viteae</taxon>
        <taxon>Vitis</taxon>
    </lineage>
</organism>
<feature type="domain" description="Mediator complex subunit 15 KIX" evidence="3">
    <location>
        <begin position="36"/>
        <end position="79"/>
    </location>
</feature>
<name>A0A438IBC2_VITVI</name>
<dbReference type="GO" id="GO:0005634">
    <property type="term" value="C:nucleus"/>
    <property type="evidence" value="ECO:0007669"/>
    <property type="project" value="UniProtKB-SubCell"/>
</dbReference>
<dbReference type="Pfam" id="PF16987">
    <property type="entry name" value="KIX_2"/>
    <property type="match status" value="2"/>
</dbReference>
<dbReference type="EMBL" id="QGNW01000125">
    <property type="protein sequence ID" value="RVW94018.1"/>
    <property type="molecule type" value="Genomic_DNA"/>
</dbReference>
<keyword evidence="2" id="KW-0539">Nucleus</keyword>
<proteinExistence type="predicted"/>
<evidence type="ECO:0000256" key="2">
    <source>
        <dbReference type="ARBA" id="ARBA00023242"/>
    </source>
</evidence>
<dbReference type="GO" id="GO:0031490">
    <property type="term" value="F:chromatin DNA binding"/>
    <property type="evidence" value="ECO:0007669"/>
    <property type="project" value="InterPro"/>
</dbReference>
<comment type="subcellular location">
    <subcellularLocation>
        <location evidence="1">Nucleus</location>
    </subcellularLocation>
</comment>
<evidence type="ECO:0000259" key="3">
    <source>
        <dbReference type="Pfam" id="PF16987"/>
    </source>
</evidence>
<dbReference type="Proteomes" id="UP000288805">
    <property type="component" value="Unassembled WGS sequence"/>
</dbReference>
<dbReference type="InterPro" id="IPR044661">
    <property type="entry name" value="MED15a/b/c-like"/>
</dbReference>
<dbReference type="InterPro" id="IPR036529">
    <property type="entry name" value="KIX_dom_sf"/>
</dbReference>
<dbReference type="InterPro" id="IPR036546">
    <property type="entry name" value="MED15_KIX"/>
</dbReference>
<dbReference type="PANTHER" id="PTHR33137">
    <property type="entry name" value="MEDIATOR OF RNA POLYMERASE II TRANSCRIPTION SUBUNIT 15A-RELATED"/>
    <property type="match status" value="1"/>
</dbReference>
<comment type="caution">
    <text evidence="4">The sequence shown here is derived from an EMBL/GenBank/DDBJ whole genome shotgun (WGS) entry which is preliminary data.</text>
</comment>
<feature type="domain" description="Mediator complex subunit 15 KIX" evidence="3">
    <location>
        <begin position="104"/>
        <end position="164"/>
    </location>
</feature>
<reference evidence="4 5" key="1">
    <citation type="journal article" date="2018" name="PLoS Genet.">
        <title>Population sequencing reveals clonal diversity and ancestral inbreeding in the grapevine cultivar Chardonnay.</title>
        <authorList>
            <person name="Roach M.J."/>
            <person name="Johnson D.L."/>
            <person name="Bohlmann J."/>
            <person name="van Vuuren H.J."/>
            <person name="Jones S.J."/>
            <person name="Pretorius I.S."/>
            <person name="Schmidt S.A."/>
            <person name="Borneman A.R."/>
        </authorList>
    </citation>
    <scope>NUCLEOTIDE SEQUENCE [LARGE SCALE GENOMIC DNA]</scope>
    <source>
        <strain evidence="5">cv. Chardonnay</strain>
        <tissue evidence="4">Leaf</tissue>
    </source>
</reference>
<evidence type="ECO:0000313" key="5">
    <source>
        <dbReference type="Proteomes" id="UP000288805"/>
    </source>
</evidence>
<protein>
    <submittedName>
        <fullName evidence="4">Mediator of RNA polymerase II transcription subunit 15a</fullName>
    </submittedName>
</protein>
<accession>A0A438IBC2</accession>
<dbReference type="AlphaFoldDB" id="A0A438IBC2"/>
<dbReference type="PANTHER" id="PTHR33137:SF4">
    <property type="entry name" value="MEDIATOR OF RNA POLYMERASE II TRANSCRIPTION SUBUNIT 15A-RELATED"/>
    <property type="match status" value="1"/>
</dbReference>